<dbReference type="Gene3D" id="1.10.246.130">
    <property type="match status" value="1"/>
</dbReference>
<dbReference type="RefSeq" id="WP_171326834.1">
    <property type="nucleotide sequence ID" value="NZ_JABFBC010000004.1"/>
</dbReference>
<dbReference type="EMBL" id="JABFBC010000004">
    <property type="protein sequence ID" value="NNU81970.1"/>
    <property type="molecule type" value="Genomic_DNA"/>
</dbReference>
<dbReference type="InterPro" id="IPR029055">
    <property type="entry name" value="Ntn_hydrolases_N"/>
</dbReference>
<dbReference type="GO" id="GO:0016740">
    <property type="term" value="F:transferase activity"/>
    <property type="evidence" value="ECO:0007669"/>
    <property type="project" value="UniProtKB-KW"/>
</dbReference>
<dbReference type="Proteomes" id="UP000572377">
    <property type="component" value="Unassembled WGS sequence"/>
</dbReference>
<dbReference type="PRINTS" id="PR01210">
    <property type="entry name" value="GGTRANSPTASE"/>
</dbReference>
<keyword evidence="3" id="KW-1185">Reference proteome</keyword>
<organism evidence="2 3">
    <name type="scientific">Halovulum dunhuangense</name>
    <dbReference type="NCBI Taxonomy" id="1505036"/>
    <lineage>
        <taxon>Bacteria</taxon>
        <taxon>Pseudomonadati</taxon>
        <taxon>Pseudomonadota</taxon>
        <taxon>Alphaproteobacteria</taxon>
        <taxon>Rhodobacterales</taxon>
        <taxon>Paracoccaceae</taxon>
        <taxon>Halovulum</taxon>
    </lineage>
</organism>
<comment type="caution">
    <text evidence="2">The sequence shown here is derived from an EMBL/GenBank/DDBJ whole genome shotgun (WGS) entry which is preliminary data.</text>
</comment>
<evidence type="ECO:0000313" key="3">
    <source>
        <dbReference type="Proteomes" id="UP000572377"/>
    </source>
</evidence>
<protein>
    <submittedName>
        <fullName evidence="2">Gamma-glutamyltransferase</fullName>
    </submittedName>
</protein>
<reference evidence="2 3" key="1">
    <citation type="submission" date="2020-05" db="EMBL/GenBank/DDBJ databases">
        <title>Gimesia benthica sp. nov., a novel planctomycete isolated from a deep-sea water sample of the Northwest Indian Ocean.</title>
        <authorList>
            <person name="Wang J."/>
            <person name="Ruan C."/>
            <person name="Song L."/>
            <person name="Zhu Y."/>
            <person name="Li A."/>
            <person name="Zheng X."/>
            <person name="Wang L."/>
            <person name="Lu Z."/>
            <person name="Huang Y."/>
            <person name="Du W."/>
            <person name="Zhou Y."/>
            <person name="Huang L."/>
            <person name="Dai X."/>
        </authorList>
    </citation>
    <scope>NUCLEOTIDE SEQUENCE [LARGE SCALE GENOMIC DNA]</scope>
    <source>
        <strain evidence="2 3">YYQ-30</strain>
    </source>
</reference>
<dbReference type="InterPro" id="IPR043137">
    <property type="entry name" value="GGT_ssub_C"/>
</dbReference>
<dbReference type="PANTHER" id="PTHR43881:SF5">
    <property type="entry name" value="GAMMA-GLUTAMYLTRANSPEPTIDASE"/>
    <property type="match status" value="1"/>
</dbReference>
<gene>
    <name evidence="2" type="ORF">HMH01_16150</name>
</gene>
<feature type="region of interest" description="Disordered" evidence="1">
    <location>
        <begin position="1"/>
        <end position="29"/>
    </location>
</feature>
<dbReference type="Gene3D" id="3.60.20.40">
    <property type="match status" value="1"/>
</dbReference>
<dbReference type="AlphaFoldDB" id="A0A849L784"/>
<evidence type="ECO:0000313" key="2">
    <source>
        <dbReference type="EMBL" id="NNU81970.1"/>
    </source>
</evidence>
<evidence type="ECO:0000256" key="1">
    <source>
        <dbReference type="SAM" id="MobiDB-lite"/>
    </source>
</evidence>
<dbReference type="InterPro" id="IPR052896">
    <property type="entry name" value="GGT-like_enzyme"/>
</dbReference>
<accession>A0A849L784</accession>
<dbReference type="Pfam" id="PF01019">
    <property type="entry name" value="G_glu_transpept"/>
    <property type="match status" value="1"/>
</dbReference>
<dbReference type="SUPFAM" id="SSF56235">
    <property type="entry name" value="N-terminal nucleophile aminohydrolases (Ntn hydrolases)"/>
    <property type="match status" value="1"/>
</dbReference>
<sequence>MSLVQDCGEVSTPAKGAQARGTPGALTTPHPLATAAGMRVLEAGGTAPEALIAAGAVLAVVMPHFCGLGGDAVWLVSDRHGRQRSFLAIGQGIDRPMPAGPFPLRGPGSILTTAAVVDGWRHAFEDARATMGATAGWEDLLAPAAGIAADGHEVTRSQAFWAGFRAPDCGGWPGFGRIFLGDGQPLPAGHVLRQPELARTLSDLAERGPREFYTGPLARRIVEGLRAEGVVIGAHDLARTTTRQAAPLALDYRGLTLLAPPPPTQGVTTLQIMGILSRFDLARHAPGSAGHVHLCVEAVKRAFLHRHAIADPAFARADTGRWLGDAALDAEAGRIATDRAMPWPHRWQHGDTVFLGAIDAQGNAASVLQSTYFDWGSGVVAGDTGILWQNRGAAFSSDPASPNAFAPGKLPFYTLNPGLALKDGQPHIVYGTQGADGQPQTLAMLLTRLIDFAQTPEDALAGPRFLLGRTFSDSRDSLKIEADAGAQVLSDLAALGHEISPIPAQSPIAGQAGLVVADGMGCHARHDPRQ</sequence>
<proteinExistence type="predicted"/>
<keyword evidence="2" id="KW-0808">Transferase</keyword>
<dbReference type="InterPro" id="IPR043138">
    <property type="entry name" value="GGT_lsub"/>
</dbReference>
<name>A0A849L784_9RHOB</name>
<dbReference type="PANTHER" id="PTHR43881">
    <property type="entry name" value="GAMMA-GLUTAMYLTRANSPEPTIDASE (AFU_ORTHOLOGUE AFUA_4G13580)"/>
    <property type="match status" value="1"/>
</dbReference>